<dbReference type="EnsemblFungi" id="CEF83301">
    <property type="protein sequence ID" value="CEF83301"/>
    <property type="gene ID" value="FGRRES_15555"/>
</dbReference>
<accession>A0A0E0SA38</accession>
<protein>
    <submittedName>
        <fullName evidence="1">Chromosome 4, complete genome</fullName>
    </submittedName>
</protein>
<dbReference type="InParanoid" id="A0A098DN49"/>
<reference evidence="2 3" key="2">
    <citation type="journal article" date="2010" name="Nature">
        <title>Comparative genomics reveals mobile pathogenicity chromosomes in Fusarium.</title>
        <authorList>
            <person name="Ma L.J."/>
            <person name="van der Does H.C."/>
            <person name="Borkovich K.A."/>
            <person name="Coleman J.J."/>
            <person name="Daboussi M.J."/>
            <person name="Di Pietro A."/>
            <person name="Dufresne M."/>
            <person name="Freitag M."/>
            <person name="Grabherr M."/>
            <person name="Henrissat B."/>
            <person name="Houterman P.M."/>
            <person name="Kang S."/>
            <person name="Shim W.B."/>
            <person name="Woloshuk C."/>
            <person name="Xie X."/>
            <person name="Xu J.R."/>
            <person name="Antoniw J."/>
            <person name="Baker S.E."/>
            <person name="Bluhm B.H."/>
            <person name="Breakspear A."/>
            <person name="Brown D.W."/>
            <person name="Butchko R.A."/>
            <person name="Chapman S."/>
            <person name="Coulson R."/>
            <person name="Coutinho P.M."/>
            <person name="Danchin E.G."/>
            <person name="Diener A."/>
            <person name="Gale L.R."/>
            <person name="Gardiner D.M."/>
            <person name="Goff S."/>
            <person name="Hammond-Kosack K.E."/>
            <person name="Hilburn K."/>
            <person name="Hua-Van A."/>
            <person name="Jonkers W."/>
            <person name="Kazan K."/>
            <person name="Kodira C.D."/>
            <person name="Koehrsen M."/>
            <person name="Kumar L."/>
            <person name="Lee Y.H."/>
            <person name="Li L."/>
            <person name="Manners J.M."/>
            <person name="Miranda-Saavedra D."/>
            <person name="Mukherjee M."/>
            <person name="Park G."/>
            <person name="Park J."/>
            <person name="Park S.Y."/>
            <person name="Proctor R.H."/>
            <person name="Regev A."/>
            <person name="Ruiz-Roldan M.C."/>
            <person name="Sain D."/>
            <person name="Sakthikumar S."/>
            <person name="Sykes S."/>
            <person name="Schwartz D.C."/>
            <person name="Turgeon B.G."/>
            <person name="Wapinski I."/>
            <person name="Yoder O."/>
            <person name="Young S."/>
            <person name="Zeng Q."/>
            <person name="Zhou S."/>
            <person name="Galagan J."/>
            <person name="Cuomo C.A."/>
            <person name="Kistler H.C."/>
            <person name="Rep M."/>
        </authorList>
    </citation>
    <scope>GENOME REANNOTATION</scope>
    <source>
        <strain evidence="3">ATCC MYA-4620 / CBS 123657 / FGSC 9075 / NRRL 31084 / PH-1</strain>
        <strain evidence="2">PH-1 / ATCC MYA-4620 / FGSC 9075 / NRRL 31084</strain>
    </source>
</reference>
<reference evidence="2 3" key="1">
    <citation type="journal article" date="2007" name="Science">
        <title>The Fusarium graminearum genome reveals a link between localized polymorphism and pathogen specialization.</title>
        <authorList>
            <person name="Cuomo C.A."/>
            <person name="Gueldener U."/>
            <person name="Xu J.-R."/>
            <person name="Trail F."/>
            <person name="Turgeon B.G."/>
            <person name="Di Pietro A."/>
            <person name="Walton J.D."/>
            <person name="Ma L.-J."/>
            <person name="Baker S.E."/>
            <person name="Rep M."/>
            <person name="Adam G."/>
            <person name="Antoniw J."/>
            <person name="Baldwin T."/>
            <person name="Calvo S.E."/>
            <person name="Chang Y.-L."/>
            <person name="DeCaprio D."/>
            <person name="Gale L.R."/>
            <person name="Gnerre S."/>
            <person name="Goswami R.S."/>
            <person name="Hammond-Kosack K."/>
            <person name="Harris L.J."/>
            <person name="Hilburn K."/>
            <person name="Kennell J.C."/>
            <person name="Kroken S."/>
            <person name="Magnuson J.K."/>
            <person name="Mannhaupt G."/>
            <person name="Mauceli E.W."/>
            <person name="Mewes H.-W."/>
            <person name="Mitterbauer R."/>
            <person name="Muehlbauer G."/>
            <person name="Muensterkoetter M."/>
            <person name="Nelson D."/>
            <person name="O'Donnell K."/>
            <person name="Ouellet T."/>
            <person name="Qi W."/>
            <person name="Quesneville H."/>
            <person name="Roncero M.I.G."/>
            <person name="Seong K.-Y."/>
            <person name="Tetko I.V."/>
            <person name="Urban M."/>
            <person name="Waalwijk C."/>
            <person name="Ward T.J."/>
            <person name="Yao J."/>
            <person name="Birren B.W."/>
            <person name="Kistler H.C."/>
        </authorList>
    </citation>
    <scope>NUCLEOTIDE SEQUENCE [LARGE SCALE GENOMIC DNA]</scope>
    <source>
        <strain evidence="3">ATCC MYA-4620 / CBS 123657 / FGSC 9075 / NRRL 31084 / PH-1</strain>
        <strain evidence="2">PH-1 / ATCC MYA-4620 / FGSC 9075 / NRRL 31084</strain>
    </source>
</reference>
<evidence type="ECO:0000313" key="1">
    <source>
        <dbReference type="EMBL" id="CEF83301.1"/>
    </source>
</evidence>
<reference evidence="2" key="4">
    <citation type="submission" date="2017-01" db="UniProtKB">
        <authorList>
            <consortium name="EnsemblFungi"/>
        </authorList>
    </citation>
    <scope>IDENTIFICATION</scope>
    <source>
        <strain evidence="2">PH-1 / ATCC MYA-4620 / FGSC 9075 / NRRL 31084</strain>
    </source>
</reference>
<reference evidence="1 3" key="3">
    <citation type="journal article" date="2015" name="BMC Genomics">
        <title>The completed genome sequence of the pathogenic ascomycete fungus Fusarium graminearum.</title>
        <authorList>
            <person name="King R."/>
            <person name="Urban M."/>
            <person name="Hammond-Kosack M.C."/>
            <person name="Hassani-Pak K."/>
            <person name="Hammond-Kosack K.E."/>
        </authorList>
    </citation>
    <scope>NUCLEOTIDE SEQUENCE [LARGE SCALE GENOMIC DNA]</scope>
    <source>
        <strain evidence="3">ATCC MYA-4620 / CBS 123657 / FGSC 9075 / NRRL 31084 / PH-1</strain>
        <strain evidence="1">PH-1</strain>
    </source>
</reference>
<proteinExistence type="predicted"/>
<accession>A0A098DN49</accession>
<dbReference type="AlphaFoldDB" id="A0A098DN49"/>
<gene>
    <name evidence="1" type="ORF">FGRAMPH1_01T26871</name>
</gene>
<evidence type="ECO:0000313" key="3">
    <source>
        <dbReference type="Proteomes" id="UP000070720"/>
    </source>
</evidence>
<sequence>MSQYDDNASHSAWKQAVRTIRSKFKEAGAEFRHEKEGMSPRRNYSKTLLYQDTAGGDTHTSERILKTFKISDGLEHDRFYKFN</sequence>
<name>A0A098DN49_GIBZE</name>
<keyword evidence="3" id="KW-1185">Reference proteome</keyword>
<evidence type="ECO:0000313" key="2">
    <source>
        <dbReference type="EnsemblFungi" id="CEF83301"/>
    </source>
</evidence>
<dbReference type="EMBL" id="HG970335">
    <property type="protein sequence ID" value="CEF83301.1"/>
    <property type="molecule type" value="Genomic_DNA"/>
</dbReference>
<organism evidence="1 3">
    <name type="scientific">Gibberella zeae (strain ATCC MYA-4620 / CBS 123657 / FGSC 9075 / NRRL 31084 / PH-1)</name>
    <name type="common">Wheat head blight fungus</name>
    <name type="synonym">Fusarium graminearum</name>
    <dbReference type="NCBI Taxonomy" id="229533"/>
    <lineage>
        <taxon>Eukaryota</taxon>
        <taxon>Fungi</taxon>
        <taxon>Dikarya</taxon>
        <taxon>Ascomycota</taxon>
        <taxon>Pezizomycotina</taxon>
        <taxon>Sordariomycetes</taxon>
        <taxon>Hypocreomycetidae</taxon>
        <taxon>Hypocreales</taxon>
        <taxon>Nectriaceae</taxon>
        <taxon>Fusarium</taxon>
    </lineage>
</organism>
<dbReference type="VEuPathDB" id="FungiDB:FGRAMPH1_01G26871"/>
<dbReference type="Proteomes" id="UP000070720">
    <property type="component" value="Chromosome 4"/>
</dbReference>